<comment type="caution">
    <text evidence="1">The sequence shown here is derived from an EMBL/GenBank/DDBJ whole genome shotgun (WGS) entry which is preliminary data.</text>
</comment>
<dbReference type="Proteomes" id="UP001476247">
    <property type="component" value="Unassembled WGS sequence"/>
</dbReference>
<proteinExistence type="predicted"/>
<accession>A0ABP9Y9C5</accession>
<protein>
    <submittedName>
        <fullName evidence="1">Uncharacterized protein</fullName>
    </submittedName>
</protein>
<gene>
    <name evidence="1" type="ORF">HPULCUR_009038</name>
</gene>
<sequence>MAIDTMILNNQILKDSKRSKLDKSLVCGKVVDLSNEAKKDQGPEKSIKFRGTIMTDGIGISIVKQNFDITKGQNSTAKEKKVYRYTQNQKAKELKSTKFRKLHQRFKPTSIQEYENKLSQYSSSSKQTTVKKS</sequence>
<evidence type="ECO:0000313" key="1">
    <source>
        <dbReference type="EMBL" id="GAA5803556.1"/>
    </source>
</evidence>
<reference evidence="1 2" key="1">
    <citation type="submission" date="2024-04" db="EMBL/GenBank/DDBJ databases">
        <title>genome sequences of Mucor flavus KT1a and Helicostylum pulchrum KT1b strains isolation_sourced from the surface of a dry-aged beef.</title>
        <authorList>
            <person name="Toyotome T."/>
            <person name="Hosono M."/>
            <person name="Torimaru M."/>
            <person name="Fukuda K."/>
            <person name="Mikami N."/>
        </authorList>
    </citation>
    <scope>NUCLEOTIDE SEQUENCE [LARGE SCALE GENOMIC DNA]</scope>
    <source>
        <strain evidence="1 2">KT1b</strain>
    </source>
</reference>
<evidence type="ECO:0000313" key="2">
    <source>
        <dbReference type="Proteomes" id="UP001476247"/>
    </source>
</evidence>
<dbReference type="EMBL" id="BAABUJ010000029">
    <property type="protein sequence ID" value="GAA5803556.1"/>
    <property type="molecule type" value="Genomic_DNA"/>
</dbReference>
<organism evidence="1 2">
    <name type="scientific">Helicostylum pulchrum</name>
    <dbReference type="NCBI Taxonomy" id="562976"/>
    <lineage>
        <taxon>Eukaryota</taxon>
        <taxon>Fungi</taxon>
        <taxon>Fungi incertae sedis</taxon>
        <taxon>Mucoromycota</taxon>
        <taxon>Mucoromycotina</taxon>
        <taxon>Mucoromycetes</taxon>
        <taxon>Mucorales</taxon>
        <taxon>Mucorineae</taxon>
        <taxon>Mucoraceae</taxon>
        <taxon>Helicostylum</taxon>
    </lineage>
</organism>
<name>A0ABP9Y9C5_9FUNG</name>
<keyword evidence="2" id="KW-1185">Reference proteome</keyword>